<evidence type="ECO:0000256" key="1">
    <source>
        <dbReference type="SAM" id="Phobius"/>
    </source>
</evidence>
<dbReference type="RefSeq" id="WP_121128951.1">
    <property type="nucleotide sequence ID" value="NZ_RBZO01000004.1"/>
</dbReference>
<reference evidence="2 3" key="1">
    <citation type="journal article" date="2015" name="Antonie Van Leeuwenhoek">
        <title>Oceanobacillus bengalensis sp. nov., a bacterium isolated from seawater of the Bay of Bengal.</title>
        <authorList>
            <person name="Yongchang O."/>
            <person name="Xiang W."/>
            <person name="Wang G."/>
        </authorList>
    </citation>
    <scope>NUCLEOTIDE SEQUENCE [LARGE SCALE GENOMIC DNA]</scope>
    <source>
        <strain evidence="2 3">MCCC 1K00260</strain>
    </source>
</reference>
<evidence type="ECO:0008006" key="4">
    <source>
        <dbReference type="Google" id="ProtNLM"/>
    </source>
</evidence>
<evidence type="ECO:0000313" key="3">
    <source>
        <dbReference type="Proteomes" id="UP000281813"/>
    </source>
</evidence>
<keyword evidence="1" id="KW-0472">Membrane</keyword>
<comment type="caution">
    <text evidence="2">The sequence shown here is derived from an EMBL/GenBank/DDBJ whole genome shotgun (WGS) entry which is preliminary data.</text>
</comment>
<dbReference type="Proteomes" id="UP000281813">
    <property type="component" value="Unassembled WGS sequence"/>
</dbReference>
<proteinExistence type="predicted"/>
<dbReference type="AlphaFoldDB" id="A0A494Z505"/>
<keyword evidence="1" id="KW-1133">Transmembrane helix</keyword>
<protein>
    <recommendedName>
        <fullName evidence="4">DUF2651 domain-containing protein</fullName>
    </recommendedName>
</protein>
<dbReference type="OrthoDB" id="2620460at2"/>
<keyword evidence="1" id="KW-0812">Transmembrane</keyword>
<keyword evidence="3" id="KW-1185">Reference proteome</keyword>
<name>A0A494Z505_9BACI</name>
<sequence>MMNTLVMLLLPAVLAILSALTSKKIYMLIAFFWSFPISLYFLMTSSIFALFGITCFTYFVSFIIMWMNKQEED</sequence>
<feature type="transmembrane region" description="Helical" evidence="1">
    <location>
        <begin position="37"/>
        <end position="67"/>
    </location>
</feature>
<evidence type="ECO:0000313" key="2">
    <source>
        <dbReference type="EMBL" id="RKQ17603.1"/>
    </source>
</evidence>
<organism evidence="2 3">
    <name type="scientific">Oceanobacillus bengalensis</name>
    <dbReference type="NCBI Taxonomy" id="1435466"/>
    <lineage>
        <taxon>Bacteria</taxon>
        <taxon>Bacillati</taxon>
        <taxon>Bacillota</taxon>
        <taxon>Bacilli</taxon>
        <taxon>Bacillales</taxon>
        <taxon>Bacillaceae</taxon>
        <taxon>Oceanobacillus</taxon>
    </lineage>
</organism>
<accession>A0A494Z505</accession>
<dbReference type="EMBL" id="RBZO01000004">
    <property type="protein sequence ID" value="RKQ17603.1"/>
    <property type="molecule type" value="Genomic_DNA"/>
</dbReference>
<gene>
    <name evidence="2" type="ORF">D8M05_04175</name>
</gene>